<dbReference type="Proteomes" id="UP000828390">
    <property type="component" value="Unassembled WGS sequence"/>
</dbReference>
<organism evidence="1 2">
    <name type="scientific">Dreissena polymorpha</name>
    <name type="common">Zebra mussel</name>
    <name type="synonym">Mytilus polymorpha</name>
    <dbReference type="NCBI Taxonomy" id="45954"/>
    <lineage>
        <taxon>Eukaryota</taxon>
        <taxon>Metazoa</taxon>
        <taxon>Spiralia</taxon>
        <taxon>Lophotrochozoa</taxon>
        <taxon>Mollusca</taxon>
        <taxon>Bivalvia</taxon>
        <taxon>Autobranchia</taxon>
        <taxon>Heteroconchia</taxon>
        <taxon>Euheterodonta</taxon>
        <taxon>Imparidentia</taxon>
        <taxon>Neoheterodontei</taxon>
        <taxon>Myida</taxon>
        <taxon>Dreissenoidea</taxon>
        <taxon>Dreissenidae</taxon>
        <taxon>Dreissena</taxon>
    </lineage>
</organism>
<evidence type="ECO:0000313" key="1">
    <source>
        <dbReference type="EMBL" id="KAH3780966.1"/>
    </source>
</evidence>
<comment type="caution">
    <text evidence="1">The sequence shown here is derived from an EMBL/GenBank/DDBJ whole genome shotgun (WGS) entry which is preliminary data.</text>
</comment>
<reference evidence="1" key="1">
    <citation type="journal article" date="2019" name="bioRxiv">
        <title>The Genome of the Zebra Mussel, Dreissena polymorpha: A Resource for Invasive Species Research.</title>
        <authorList>
            <person name="McCartney M.A."/>
            <person name="Auch B."/>
            <person name="Kono T."/>
            <person name="Mallez S."/>
            <person name="Zhang Y."/>
            <person name="Obille A."/>
            <person name="Becker A."/>
            <person name="Abrahante J.E."/>
            <person name="Garbe J."/>
            <person name="Badalamenti J.P."/>
            <person name="Herman A."/>
            <person name="Mangelson H."/>
            <person name="Liachko I."/>
            <person name="Sullivan S."/>
            <person name="Sone E.D."/>
            <person name="Koren S."/>
            <person name="Silverstein K.A.T."/>
            <person name="Beckman K.B."/>
            <person name="Gohl D.M."/>
        </authorList>
    </citation>
    <scope>NUCLEOTIDE SEQUENCE</scope>
    <source>
        <strain evidence="1">Duluth1</strain>
        <tissue evidence="1">Whole animal</tissue>
    </source>
</reference>
<evidence type="ECO:0000313" key="2">
    <source>
        <dbReference type="Proteomes" id="UP000828390"/>
    </source>
</evidence>
<reference evidence="1" key="2">
    <citation type="submission" date="2020-11" db="EMBL/GenBank/DDBJ databases">
        <authorList>
            <person name="McCartney M.A."/>
            <person name="Auch B."/>
            <person name="Kono T."/>
            <person name="Mallez S."/>
            <person name="Becker A."/>
            <person name="Gohl D.M."/>
            <person name="Silverstein K.A.T."/>
            <person name="Koren S."/>
            <person name="Bechman K.B."/>
            <person name="Herman A."/>
            <person name="Abrahante J.E."/>
            <person name="Garbe J."/>
        </authorList>
    </citation>
    <scope>NUCLEOTIDE SEQUENCE</scope>
    <source>
        <strain evidence="1">Duluth1</strain>
        <tissue evidence="1">Whole animal</tissue>
    </source>
</reference>
<sequence>MENKLKFGAKKRVPSEENIKFQQELDTRIFFLVKRFRIEDRILDSITWGYSLDSAASACYDADVYEDYQDADNVKDDAFYTFLEFRGF</sequence>
<dbReference type="AlphaFoldDB" id="A0A9D4IMA8"/>
<accession>A0A9D4IMA8</accession>
<keyword evidence="2" id="KW-1185">Reference proteome</keyword>
<dbReference type="EMBL" id="JAIWYP010000008">
    <property type="protein sequence ID" value="KAH3780966.1"/>
    <property type="molecule type" value="Genomic_DNA"/>
</dbReference>
<proteinExistence type="predicted"/>
<name>A0A9D4IMA8_DREPO</name>
<gene>
    <name evidence="1" type="ORF">DPMN_158791</name>
</gene>
<protein>
    <submittedName>
        <fullName evidence="1">Uncharacterized protein</fullName>
    </submittedName>
</protein>